<organism evidence="2 3">
    <name type="scientific">Cercophora newfieldiana</name>
    <dbReference type="NCBI Taxonomy" id="92897"/>
    <lineage>
        <taxon>Eukaryota</taxon>
        <taxon>Fungi</taxon>
        <taxon>Dikarya</taxon>
        <taxon>Ascomycota</taxon>
        <taxon>Pezizomycotina</taxon>
        <taxon>Sordariomycetes</taxon>
        <taxon>Sordariomycetidae</taxon>
        <taxon>Sordariales</taxon>
        <taxon>Lasiosphaeriaceae</taxon>
        <taxon>Cercophora</taxon>
    </lineage>
</organism>
<keyword evidence="1" id="KW-0812">Transmembrane</keyword>
<dbReference type="Proteomes" id="UP001174936">
    <property type="component" value="Unassembled WGS sequence"/>
</dbReference>
<gene>
    <name evidence="2" type="ORF">B0T16DRAFT_391669</name>
</gene>
<keyword evidence="3" id="KW-1185">Reference proteome</keyword>
<keyword evidence="1" id="KW-0472">Membrane</keyword>
<proteinExistence type="predicted"/>
<evidence type="ECO:0000313" key="2">
    <source>
        <dbReference type="EMBL" id="KAK0643080.1"/>
    </source>
</evidence>
<evidence type="ECO:0000256" key="1">
    <source>
        <dbReference type="SAM" id="Phobius"/>
    </source>
</evidence>
<dbReference type="AlphaFoldDB" id="A0AA39Y203"/>
<comment type="caution">
    <text evidence="2">The sequence shown here is derived from an EMBL/GenBank/DDBJ whole genome shotgun (WGS) entry which is preliminary data.</text>
</comment>
<dbReference type="EMBL" id="JAULSV010000005">
    <property type="protein sequence ID" value="KAK0643080.1"/>
    <property type="molecule type" value="Genomic_DNA"/>
</dbReference>
<feature type="transmembrane region" description="Helical" evidence="1">
    <location>
        <begin position="247"/>
        <end position="267"/>
    </location>
</feature>
<protein>
    <submittedName>
        <fullName evidence="2">Uncharacterized protein</fullName>
    </submittedName>
</protein>
<sequence>MDRIRNYGENEFLNEQEFDPYIHGSLTATLRIAPSGREKLQREDIPAIKLLPAVLITEPQALHLVRIDRHPNGQLHIPKKTFLLLFQAFVWTHAGYGPDNGVVTYYLATISAFLIWSHCTTTSQTQGVIIPRISDSVNDRDGIFESYSATIAAHLELARYPWFLRYVTIVEAARWVDRTYENALRSLRGAERATAYGCWESWNPAPAEERARTQLQVQVFNLINQSEATASRQIAASTKEDSASMKVLAVMTLFFMPGTLFATLFSIPS</sequence>
<reference evidence="2" key="1">
    <citation type="submission" date="2023-06" db="EMBL/GenBank/DDBJ databases">
        <title>Genome-scale phylogeny and comparative genomics of the fungal order Sordariales.</title>
        <authorList>
            <consortium name="Lawrence Berkeley National Laboratory"/>
            <person name="Hensen N."/>
            <person name="Bonometti L."/>
            <person name="Westerberg I."/>
            <person name="Brannstrom I.O."/>
            <person name="Guillou S."/>
            <person name="Cros-Aarteil S."/>
            <person name="Calhoun S."/>
            <person name="Haridas S."/>
            <person name="Kuo A."/>
            <person name="Mondo S."/>
            <person name="Pangilinan J."/>
            <person name="Riley R."/>
            <person name="Labutti K."/>
            <person name="Andreopoulos B."/>
            <person name="Lipzen A."/>
            <person name="Chen C."/>
            <person name="Yanf M."/>
            <person name="Daum C."/>
            <person name="Ng V."/>
            <person name="Clum A."/>
            <person name="Steindorff A."/>
            <person name="Ohm R."/>
            <person name="Martin F."/>
            <person name="Silar P."/>
            <person name="Natvig D."/>
            <person name="Lalanne C."/>
            <person name="Gautier V."/>
            <person name="Ament-Velasquez S.L."/>
            <person name="Kruys A."/>
            <person name="Hutchinson M.I."/>
            <person name="Powell A.J."/>
            <person name="Barry K."/>
            <person name="Miller A.N."/>
            <person name="Grigoriev I.V."/>
            <person name="Debuchy R."/>
            <person name="Gladieux P."/>
            <person name="Thoren M.H."/>
            <person name="Johannesson H."/>
        </authorList>
    </citation>
    <scope>NUCLEOTIDE SEQUENCE</scope>
    <source>
        <strain evidence="2">SMH2532-1</strain>
    </source>
</reference>
<keyword evidence="1" id="KW-1133">Transmembrane helix</keyword>
<evidence type="ECO:0000313" key="3">
    <source>
        <dbReference type="Proteomes" id="UP001174936"/>
    </source>
</evidence>
<name>A0AA39Y203_9PEZI</name>
<accession>A0AA39Y203</accession>